<dbReference type="InterPro" id="IPR005538">
    <property type="entry name" value="LrgA/CidA"/>
</dbReference>
<keyword evidence="2" id="KW-1003">Cell membrane</keyword>
<dbReference type="STRING" id="642492.Clole_2690"/>
<evidence type="ECO:0000256" key="4">
    <source>
        <dbReference type="ARBA" id="ARBA00022989"/>
    </source>
</evidence>
<keyword evidence="8" id="KW-1185">Reference proteome</keyword>
<keyword evidence="4 6" id="KW-1133">Transmembrane helix</keyword>
<dbReference type="PANTHER" id="PTHR33931">
    <property type="entry name" value="HOLIN-LIKE PROTEIN CIDA-RELATED"/>
    <property type="match status" value="1"/>
</dbReference>
<organism evidence="7 8">
    <name type="scientific">Cellulosilyticum lentocellum (strain ATCC 49066 / DSM 5427 / NCIMB 11756 / RHM5)</name>
    <name type="common">Clostridium lentocellum</name>
    <dbReference type="NCBI Taxonomy" id="642492"/>
    <lineage>
        <taxon>Bacteria</taxon>
        <taxon>Bacillati</taxon>
        <taxon>Bacillota</taxon>
        <taxon>Clostridia</taxon>
        <taxon>Lachnospirales</taxon>
        <taxon>Cellulosilyticaceae</taxon>
        <taxon>Cellulosilyticum</taxon>
    </lineage>
</organism>
<proteinExistence type="predicted"/>
<accession>F2JJ98</accession>
<evidence type="ECO:0000256" key="1">
    <source>
        <dbReference type="ARBA" id="ARBA00004651"/>
    </source>
</evidence>
<evidence type="ECO:0000313" key="8">
    <source>
        <dbReference type="Proteomes" id="UP000008467"/>
    </source>
</evidence>
<dbReference type="AlphaFoldDB" id="F2JJ98"/>
<comment type="subcellular location">
    <subcellularLocation>
        <location evidence="1">Cell membrane</location>
        <topology evidence="1">Multi-pass membrane protein</topology>
    </subcellularLocation>
</comment>
<dbReference type="GO" id="GO:0005886">
    <property type="term" value="C:plasma membrane"/>
    <property type="evidence" value="ECO:0007669"/>
    <property type="project" value="UniProtKB-SubCell"/>
</dbReference>
<dbReference type="KEGG" id="cle:Clole_2690"/>
<dbReference type="eggNOG" id="COG1380">
    <property type="taxonomic scope" value="Bacteria"/>
</dbReference>
<dbReference type="HOGENOM" id="CLU_113736_2_0_9"/>
<name>F2JJ98_CELLD</name>
<evidence type="ECO:0000256" key="6">
    <source>
        <dbReference type="SAM" id="Phobius"/>
    </source>
</evidence>
<dbReference type="RefSeq" id="WP_013657684.1">
    <property type="nucleotide sequence ID" value="NC_015275.1"/>
</dbReference>
<keyword evidence="3 6" id="KW-0812">Transmembrane</keyword>
<dbReference type="PANTHER" id="PTHR33931:SF2">
    <property type="entry name" value="HOLIN-LIKE PROTEIN CIDA"/>
    <property type="match status" value="1"/>
</dbReference>
<dbReference type="Proteomes" id="UP000008467">
    <property type="component" value="Chromosome"/>
</dbReference>
<keyword evidence="5 6" id="KW-0472">Membrane</keyword>
<evidence type="ECO:0000313" key="7">
    <source>
        <dbReference type="EMBL" id="ADZ84391.1"/>
    </source>
</evidence>
<sequence>MKYVRQFGIILGITFIGEILNSIVPLPIPASIYGLVLMLILLVTGVIRLEQIKETGVFLIEIMPMMFIPAAVGLMVSWQSLESILLQVIVITLISTVLVMVVAGKITQWIVYRKEGHQDERDVI</sequence>
<feature type="transmembrane region" description="Helical" evidence="6">
    <location>
        <begin position="56"/>
        <end position="78"/>
    </location>
</feature>
<evidence type="ECO:0000256" key="2">
    <source>
        <dbReference type="ARBA" id="ARBA00022475"/>
    </source>
</evidence>
<evidence type="ECO:0000256" key="5">
    <source>
        <dbReference type="ARBA" id="ARBA00023136"/>
    </source>
</evidence>
<feature type="transmembrane region" description="Helical" evidence="6">
    <location>
        <begin position="7"/>
        <end position="24"/>
    </location>
</feature>
<reference evidence="7 8" key="1">
    <citation type="journal article" date="2011" name="J. Bacteriol.">
        <title>Complete genome sequence of the cellulose-degrading bacterium Cellulosilyticum lentocellum.</title>
        <authorList>
            <consortium name="US DOE Joint Genome Institute"/>
            <person name="Miller D.A."/>
            <person name="Suen G."/>
            <person name="Bruce D."/>
            <person name="Copeland A."/>
            <person name="Cheng J.F."/>
            <person name="Detter C."/>
            <person name="Goodwin L.A."/>
            <person name="Han C.S."/>
            <person name="Hauser L.J."/>
            <person name="Land M.L."/>
            <person name="Lapidus A."/>
            <person name="Lucas S."/>
            <person name="Meincke L."/>
            <person name="Pitluck S."/>
            <person name="Tapia R."/>
            <person name="Teshima H."/>
            <person name="Woyke T."/>
            <person name="Fox B.G."/>
            <person name="Angert E.R."/>
            <person name="Currie C.R."/>
        </authorList>
    </citation>
    <scope>NUCLEOTIDE SEQUENCE [LARGE SCALE GENOMIC DNA]</scope>
    <source>
        <strain evidence="8">ATCC 49066 / DSM 5427 / NCIMB 11756 / RHM5</strain>
    </source>
</reference>
<feature type="transmembrane region" description="Helical" evidence="6">
    <location>
        <begin position="30"/>
        <end position="49"/>
    </location>
</feature>
<dbReference type="Pfam" id="PF03788">
    <property type="entry name" value="LrgA"/>
    <property type="match status" value="1"/>
</dbReference>
<gene>
    <name evidence="7" type="ordered locus">Clole_2690</name>
</gene>
<feature type="transmembrane region" description="Helical" evidence="6">
    <location>
        <begin position="84"/>
        <end position="104"/>
    </location>
</feature>
<dbReference type="EMBL" id="CP002582">
    <property type="protein sequence ID" value="ADZ84391.1"/>
    <property type="molecule type" value="Genomic_DNA"/>
</dbReference>
<protein>
    <submittedName>
        <fullName evidence="7">LrgA family protein</fullName>
    </submittedName>
</protein>
<evidence type="ECO:0000256" key="3">
    <source>
        <dbReference type="ARBA" id="ARBA00022692"/>
    </source>
</evidence>